<dbReference type="Proteomes" id="UP001299283">
    <property type="component" value="Unassembled WGS sequence"/>
</dbReference>
<proteinExistence type="predicted"/>
<evidence type="ECO:0000313" key="1">
    <source>
        <dbReference type="EMBL" id="MEB3068662.1"/>
    </source>
</evidence>
<name>A0ABU5YUF7_9MYCO</name>
<comment type="caution">
    <text evidence="1">The sequence shown here is derived from an EMBL/GenBank/DDBJ whole genome shotgun (WGS) entry which is preliminary data.</text>
</comment>
<dbReference type="EMBL" id="JAYJJQ010000004">
    <property type="protein sequence ID" value="MEB3068662.1"/>
    <property type="molecule type" value="Genomic_DNA"/>
</dbReference>
<dbReference type="RefSeq" id="WP_225398836.1">
    <property type="nucleotide sequence ID" value="NZ_JAYJJQ010000004.1"/>
</dbReference>
<organism evidence="1 2">
    <name type="scientific">[Mycobacterium] vasticus</name>
    <dbReference type="NCBI Taxonomy" id="2875777"/>
    <lineage>
        <taxon>Bacteria</taxon>
        <taxon>Bacillati</taxon>
        <taxon>Actinomycetota</taxon>
        <taxon>Actinomycetes</taxon>
        <taxon>Mycobacteriales</taxon>
        <taxon>Mycobacteriaceae</taxon>
        <taxon>Mycolicibacter</taxon>
    </lineage>
</organism>
<keyword evidence="2" id="KW-1185">Reference proteome</keyword>
<protein>
    <submittedName>
        <fullName evidence="1">Uncharacterized protein</fullName>
    </submittedName>
</protein>
<gene>
    <name evidence="1" type="ORF">K5L39_05655</name>
</gene>
<sequence>MSVSVVPLPHMVSAHLAAAVHAMFSHHADEVMSTAHSWYPPHHYPPQLNDILGDSAMAREMGRL</sequence>
<accession>A0ABU5YUF7</accession>
<reference evidence="1 2" key="1">
    <citation type="submission" date="2023-12" db="EMBL/GenBank/DDBJ databases">
        <title>Description of new species of Mycobacterium terrae complex isolated from sewage at the Sao Paulo Zoological Park Foundation in Brazil.</title>
        <authorList>
            <person name="Romagnoli C.L."/>
            <person name="Conceicao E.C."/>
            <person name="Machado E."/>
            <person name="Barreto L.B.P.F."/>
            <person name="Sharma A."/>
            <person name="Silva N.M."/>
            <person name="Marques L.E."/>
            <person name="Juliana M.A."/>
            <person name="Lourenco M.C.S."/>
            <person name="Digiampietri L.A."/>
            <person name="Suffys P.N."/>
            <person name="Viana-Niero C."/>
        </authorList>
    </citation>
    <scope>NUCLEOTIDE SEQUENCE [LARGE SCALE GENOMIC DNA]</scope>
    <source>
        <strain evidence="1 2">MYC017</strain>
    </source>
</reference>
<evidence type="ECO:0000313" key="2">
    <source>
        <dbReference type="Proteomes" id="UP001299283"/>
    </source>
</evidence>